<dbReference type="Gene3D" id="3.10.450.580">
    <property type="entry name" value="Mediator complex, subunit Med6"/>
    <property type="match status" value="1"/>
</dbReference>
<dbReference type="InterPro" id="IPR007018">
    <property type="entry name" value="Mediator_Med6"/>
</dbReference>
<evidence type="ECO:0000256" key="6">
    <source>
        <dbReference type="RuleBase" id="RU364143"/>
    </source>
</evidence>
<name>A0AAW1R468_9CHLO</name>
<evidence type="ECO:0000313" key="8">
    <source>
        <dbReference type="Proteomes" id="UP001489004"/>
    </source>
</evidence>
<dbReference type="PANTHER" id="PTHR13104">
    <property type="entry name" value="MED-6-RELATED"/>
    <property type="match status" value="1"/>
</dbReference>
<gene>
    <name evidence="6" type="primary">MED6</name>
    <name evidence="7" type="ORF">WJX72_000141</name>
</gene>
<comment type="function">
    <text evidence="6">Component of the Mediator complex, a coactivator involved in the regulated transcription of nearly all RNA polymerase II-dependent genes. Mediator functions as a bridge to convey information from gene-specific regulatory proteins to the basal RNA polymerase II transcription machinery. Mediator is recruited to promoters by direct interactions with regulatory proteins and serves as a scaffold for the assembly of a functional preinitiation complex with RNA polymerase II and the general transcription factors.</text>
</comment>
<keyword evidence="5 6" id="KW-0539">Nucleus</keyword>
<dbReference type="AlphaFoldDB" id="A0AAW1R468"/>
<evidence type="ECO:0000256" key="2">
    <source>
        <dbReference type="ARBA" id="ARBA00007526"/>
    </source>
</evidence>
<proteinExistence type="inferred from homology"/>
<evidence type="ECO:0000256" key="4">
    <source>
        <dbReference type="ARBA" id="ARBA00023163"/>
    </source>
</evidence>
<comment type="subunit">
    <text evidence="6">Component of the Mediator complex.</text>
</comment>
<reference evidence="7 8" key="1">
    <citation type="journal article" date="2024" name="Nat. Commun.">
        <title>Phylogenomics reveals the evolutionary origins of lichenization in chlorophyte algae.</title>
        <authorList>
            <person name="Puginier C."/>
            <person name="Libourel C."/>
            <person name="Otte J."/>
            <person name="Skaloud P."/>
            <person name="Haon M."/>
            <person name="Grisel S."/>
            <person name="Petersen M."/>
            <person name="Berrin J.G."/>
            <person name="Delaux P.M."/>
            <person name="Dal Grande F."/>
            <person name="Keller J."/>
        </authorList>
    </citation>
    <scope>NUCLEOTIDE SEQUENCE [LARGE SCALE GENOMIC DNA]</scope>
    <source>
        <strain evidence="7 8">SAG 2043</strain>
    </source>
</reference>
<dbReference type="InterPro" id="IPR038566">
    <property type="entry name" value="Mediator_Med6_sf"/>
</dbReference>
<organism evidence="7 8">
    <name type="scientific">[Myrmecia] bisecta</name>
    <dbReference type="NCBI Taxonomy" id="41462"/>
    <lineage>
        <taxon>Eukaryota</taxon>
        <taxon>Viridiplantae</taxon>
        <taxon>Chlorophyta</taxon>
        <taxon>core chlorophytes</taxon>
        <taxon>Trebouxiophyceae</taxon>
        <taxon>Trebouxiales</taxon>
        <taxon>Trebouxiaceae</taxon>
        <taxon>Myrmecia</taxon>
    </lineage>
</organism>
<dbReference type="GO" id="GO:0003712">
    <property type="term" value="F:transcription coregulator activity"/>
    <property type="evidence" value="ECO:0007669"/>
    <property type="project" value="InterPro"/>
</dbReference>
<keyword evidence="6" id="KW-0010">Activator</keyword>
<comment type="similarity">
    <text evidence="2 6">Belongs to the Mediator complex subunit 6 family.</text>
</comment>
<keyword evidence="4 6" id="KW-0804">Transcription</keyword>
<comment type="subcellular location">
    <subcellularLocation>
        <location evidence="1 6">Nucleus</location>
    </subcellularLocation>
</comment>
<evidence type="ECO:0000256" key="1">
    <source>
        <dbReference type="ARBA" id="ARBA00004123"/>
    </source>
</evidence>
<sequence length="193" mass="21684">MSANTDLTGTVWRDDVWLGLSALGTSAAALEYFSLSPFYDVQSNNELARRQGQDPSNPVVLQALPPGPEFVIQDAQAPHLFIIRKQLRSSPKTVSSQALYYILDGSIYQAPTVYAVLQARMKRCLHNSRWAFGRMQADLDPLQDGDRRVEEGAEASRITPGMHRVTDAEKEKLRKADRIIMSVLHQFPEVRQT</sequence>
<dbReference type="GO" id="GO:0016592">
    <property type="term" value="C:mediator complex"/>
    <property type="evidence" value="ECO:0007669"/>
    <property type="project" value="InterPro"/>
</dbReference>
<accession>A0AAW1R468</accession>
<dbReference type="Proteomes" id="UP001489004">
    <property type="component" value="Unassembled WGS sequence"/>
</dbReference>
<evidence type="ECO:0000256" key="5">
    <source>
        <dbReference type="ARBA" id="ARBA00023242"/>
    </source>
</evidence>
<dbReference type="Pfam" id="PF04934">
    <property type="entry name" value="Med6"/>
    <property type="match status" value="1"/>
</dbReference>
<dbReference type="EMBL" id="JALJOR010000001">
    <property type="protein sequence ID" value="KAK9828463.1"/>
    <property type="molecule type" value="Genomic_DNA"/>
</dbReference>
<dbReference type="GO" id="GO:0006357">
    <property type="term" value="P:regulation of transcription by RNA polymerase II"/>
    <property type="evidence" value="ECO:0007669"/>
    <property type="project" value="InterPro"/>
</dbReference>
<comment type="caution">
    <text evidence="7">The sequence shown here is derived from an EMBL/GenBank/DDBJ whole genome shotgun (WGS) entry which is preliminary data.</text>
</comment>
<keyword evidence="8" id="KW-1185">Reference proteome</keyword>
<keyword evidence="3 6" id="KW-0805">Transcription regulation</keyword>
<evidence type="ECO:0000256" key="3">
    <source>
        <dbReference type="ARBA" id="ARBA00023015"/>
    </source>
</evidence>
<protein>
    <recommendedName>
        <fullName evidence="6">Mediator of RNA polymerase II transcription subunit 6</fullName>
    </recommendedName>
    <alternativeName>
        <fullName evidence="6">Mediator complex subunit 6</fullName>
    </alternativeName>
</protein>
<evidence type="ECO:0000313" key="7">
    <source>
        <dbReference type="EMBL" id="KAK9828463.1"/>
    </source>
</evidence>